<protein>
    <recommendedName>
        <fullName evidence="5">Lantibiotic dehydratase</fullName>
    </recommendedName>
</protein>
<dbReference type="InterPro" id="IPR006827">
    <property type="entry name" value="Lant_deHydtase_N"/>
</dbReference>
<dbReference type="EMBL" id="JNFP01000007">
    <property type="protein sequence ID" value="KIA65543.1"/>
    <property type="molecule type" value="Genomic_DNA"/>
</dbReference>
<keyword evidence="4" id="KW-1185">Reference proteome</keyword>
<name>A0ABR4ZJV3_9NOCA</name>
<evidence type="ECO:0008006" key="5">
    <source>
        <dbReference type="Google" id="ProtNLM"/>
    </source>
</evidence>
<evidence type="ECO:0000259" key="2">
    <source>
        <dbReference type="Pfam" id="PF14028"/>
    </source>
</evidence>
<comment type="caution">
    <text evidence="3">The sequence shown here is derived from an EMBL/GenBank/DDBJ whole genome shotgun (WGS) entry which is preliminary data.</text>
</comment>
<feature type="domain" description="Lantibiotic dehydratase N-terminal" evidence="1">
    <location>
        <begin position="50"/>
        <end position="690"/>
    </location>
</feature>
<dbReference type="Pfam" id="PF04738">
    <property type="entry name" value="Lant_dehydr_N"/>
    <property type="match status" value="1"/>
</dbReference>
<accession>A0ABR4ZJV3</accession>
<evidence type="ECO:0000259" key="1">
    <source>
        <dbReference type="Pfam" id="PF04738"/>
    </source>
</evidence>
<evidence type="ECO:0000313" key="4">
    <source>
        <dbReference type="Proteomes" id="UP000031364"/>
    </source>
</evidence>
<dbReference type="NCBIfam" id="TIGR03891">
    <property type="entry name" value="thiopep_ocin"/>
    <property type="match status" value="1"/>
</dbReference>
<proteinExistence type="predicted"/>
<dbReference type="InterPro" id="IPR023809">
    <property type="entry name" value="Thiopep_bacteriocin_synth_dom"/>
</dbReference>
<dbReference type="Pfam" id="PF14028">
    <property type="entry name" value="Lant_dehydr_C"/>
    <property type="match status" value="1"/>
</dbReference>
<organism evidence="3 4">
    <name type="scientific">Nocardia vulneris</name>
    <dbReference type="NCBI Taxonomy" id="1141657"/>
    <lineage>
        <taxon>Bacteria</taxon>
        <taxon>Bacillati</taxon>
        <taxon>Actinomycetota</taxon>
        <taxon>Actinomycetes</taxon>
        <taxon>Mycobacteriales</taxon>
        <taxon>Nocardiaceae</taxon>
        <taxon>Nocardia</taxon>
    </lineage>
</organism>
<dbReference type="RefSeq" id="WP_043666648.1">
    <property type="nucleotide sequence ID" value="NZ_BDCI01000017.1"/>
</dbReference>
<evidence type="ECO:0000313" key="3">
    <source>
        <dbReference type="EMBL" id="KIA65543.1"/>
    </source>
</evidence>
<reference evidence="3 4" key="1">
    <citation type="journal article" date="2014" name="Int. J. Syst. Evol. Microbiol.">
        <title>Nocardia vulneris sp. nov., isolated from wounds of human patients in North America.</title>
        <authorList>
            <person name="Lasker B.A."/>
            <person name="Bell M."/>
            <person name="Klenk H.P."/>
            <person name="Sproer C."/>
            <person name="Schumann C."/>
            <person name="Schumann P."/>
            <person name="Brown J.M."/>
        </authorList>
    </citation>
    <scope>NUCLEOTIDE SEQUENCE [LARGE SCALE GENOMIC DNA]</scope>
    <source>
        <strain evidence="3 4">W9851</strain>
    </source>
</reference>
<gene>
    <name evidence="3" type="ORF">FG87_08000</name>
</gene>
<sequence length="1038" mass="113839">MTTTGSNMYRPLDWLVVRTPLLPLGEYLALGADPAAEWPARTAPGTLVPADPRVQRALAVGGAELLRALERPCTDVRARQRLAGKLQRYLIRMSSRPTPFGMFAGVGLAGWGPATDLELADAPAVLRTRPDMGWLLDFVQTLEQRDEIRAQLRLCTNPAAFVQADRVFLSERTPIGEAAESGRAMSLRATTPVRRVLERARIPTRYGDLVDELAGELDAGADRVRGLLDQLCEQTLLLTDLRPPVTAADPAGYVARRLAAIPAAGAAATALGELLEQLGDWDRLDHDQAAAGYPKLLDRAHSVHAVATPKGPFQTDMSRPFTGRQVNSAVATEAVRAAELTIRLSSWPAGTAELDSYRAAFIERYGPDREVGLLELLDPEIGLGAPRKAEKGGADDERRQVRHRTLTDLALDAIRERRSVVELDAATIAKLEIQSADPAKVPASLDLSLFVIADSAAAVDAGEFQLVVGPNLGASTAGRVLGRFADLIGPSAEQALHEAAAAEARARPGRLWAEVSYLPRPGRLANVTIRPLAREWELPFDTTPGARAERVIPLSELVVGLRDGRFVVRWPRTGQEVVTCAGHMLNAQVAPAVVRFLDEINRDGRPVPMTFDWGPATGFPFLPRVQAGRVVLAPARWRLPADDLAPKSATSFAAAFAAWRQRWQPPRQLYLAMADHRLLLDLDAPDQVEQIRDEARRTPGGKLYLEEALPGPGHAWLPGPDGHYLSELVVPLVRTAIEPEPVRGQARSAPSATSAARLRPPGSDWLFAKLYHVPTFEEDLLAQQIRDFCAQAVADGAADNWFFLRYTDPDPHLRIRWHGDPDRLTDRLAPALLRWGARLVADGFCRRVSVDTYDQEVERYGGPAGTAVAEDLFAADSAAVLELLALVDRRIVTLDRTLLGMVTVDDLVTAFGLSEAEHIDLYRHGVLERRATADEYRRENATFRSLLGDRRWLASQPGGSAVAEILDRRRILLQAAVSRLDLLADRGELTRSRPELVRSFVHMHCNRLLGCGHPPEQRVLGLLWRTRESLRHAPIALS</sequence>
<dbReference type="Proteomes" id="UP000031364">
    <property type="component" value="Unassembled WGS sequence"/>
</dbReference>
<feature type="domain" description="Thiopeptide-type bacteriocin biosynthesis" evidence="2">
    <location>
        <begin position="765"/>
        <end position="1023"/>
    </location>
</feature>